<dbReference type="CDD" id="cd10719">
    <property type="entry name" value="DnaJ_zf"/>
    <property type="match status" value="1"/>
</dbReference>
<feature type="transmembrane region" description="Helical" evidence="6">
    <location>
        <begin position="611"/>
        <end position="631"/>
    </location>
</feature>
<dbReference type="EMBL" id="PNIQ01000946">
    <property type="protein sequence ID" value="PMP75334.1"/>
    <property type="molecule type" value="Genomic_DNA"/>
</dbReference>
<dbReference type="SUPFAM" id="SSF56112">
    <property type="entry name" value="Protein kinase-like (PK-like)"/>
    <property type="match status" value="1"/>
</dbReference>
<dbReference type="InterPro" id="IPR036410">
    <property type="entry name" value="HSP_DnaJ_Cys-rich_dom_sf"/>
</dbReference>
<evidence type="ECO:0000256" key="2">
    <source>
        <dbReference type="ARBA" id="ARBA00022679"/>
    </source>
</evidence>
<keyword evidence="4 8" id="KW-0418">Kinase</keyword>
<gene>
    <name evidence="8" type="ORF">C0184_14095</name>
</gene>
<dbReference type="PANTHER" id="PTHR43289:SF6">
    <property type="entry name" value="SERINE_THREONINE-PROTEIN KINASE NEKL-3"/>
    <property type="match status" value="1"/>
</dbReference>
<accession>A0A2J6WWN4</accession>
<reference evidence="8 9" key="1">
    <citation type="submission" date="2018-01" db="EMBL/GenBank/DDBJ databases">
        <title>Metagenomic assembled genomes from two thermal pools in the Uzon Caldera, Kamchatka, Russia.</title>
        <authorList>
            <person name="Wilkins L."/>
            <person name="Ettinger C."/>
        </authorList>
    </citation>
    <scope>NUCLEOTIDE SEQUENCE [LARGE SCALE GENOMIC DNA]</scope>
    <source>
        <strain evidence="8">ZAV-02</strain>
    </source>
</reference>
<keyword evidence="2" id="KW-0808">Transferase</keyword>
<dbReference type="GO" id="GO:0031072">
    <property type="term" value="F:heat shock protein binding"/>
    <property type="evidence" value="ECO:0007669"/>
    <property type="project" value="InterPro"/>
</dbReference>
<dbReference type="Proteomes" id="UP000243376">
    <property type="component" value="Unassembled WGS sequence"/>
</dbReference>
<feature type="domain" description="Protein kinase" evidence="7">
    <location>
        <begin position="25"/>
        <end position="276"/>
    </location>
</feature>
<evidence type="ECO:0000256" key="6">
    <source>
        <dbReference type="SAM" id="Phobius"/>
    </source>
</evidence>
<dbReference type="InterPro" id="IPR001305">
    <property type="entry name" value="HSP_DnaJ_Cys-rich_dom"/>
</dbReference>
<dbReference type="AlphaFoldDB" id="A0A2J6WWN4"/>
<evidence type="ECO:0000256" key="3">
    <source>
        <dbReference type="ARBA" id="ARBA00022741"/>
    </source>
</evidence>
<evidence type="ECO:0000256" key="1">
    <source>
        <dbReference type="ARBA" id="ARBA00012513"/>
    </source>
</evidence>
<dbReference type="GO" id="GO:0051082">
    <property type="term" value="F:unfolded protein binding"/>
    <property type="evidence" value="ECO:0007669"/>
    <property type="project" value="InterPro"/>
</dbReference>
<dbReference type="GO" id="GO:0005524">
    <property type="term" value="F:ATP binding"/>
    <property type="evidence" value="ECO:0007669"/>
    <property type="project" value="UniProtKB-KW"/>
</dbReference>
<organism evidence="8 9">
    <name type="scientific">Chloroflexus aggregans</name>
    <dbReference type="NCBI Taxonomy" id="152260"/>
    <lineage>
        <taxon>Bacteria</taxon>
        <taxon>Bacillati</taxon>
        <taxon>Chloroflexota</taxon>
        <taxon>Chloroflexia</taxon>
        <taxon>Chloroflexales</taxon>
        <taxon>Chloroflexineae</taxon>
        <taxon>Chloroflexaceae</taxon>
        <taxon>Chloroflexus</taxon>
    </lineage>
</organism>
<evidence type="ECO:0000313" key="8">
    <source>
        <dbReference type="EMBL" id="PMP75334.1"/>
    </source>
</evidence>
<dbReference type="PANTHER" id="PTHR43289">
    <property type="entry name" value="MITOGEN-ACTIVATED PROTEIN KINASE KINASE KINASE 20-RELATED"/>
    <property type="match status" value="1"/>
</dbReference>
<evidence type="ECO:0000256" key="4">
    <source>
        <dbReference type="ARBA" id="ARBA00022777"/>
    </source>
</evidence>
<dbReference type="PROSITE" id="PS50011">
    <property type="entry name" value="PROTEIN_KINASE_DOM"/>
    <property type="match status" value="1"/>
</dbReference>
<dbReference type="InterPro" id="IPR000719">
    <property type="entry name" value="Prot_kinase_dom"/>
</dbReference>
<dbReference type="SUPFAM" id="SSF57938">
    <property type="entry name" value="DnaJ/Hsp40 cysteine-rich domain"/>
    <property type="match status" value="1"/>
</dbReference>
<evidence type="ECO:0000313" key="9">
    <source>
        <dbReference type="Proteomes" id="UP000243376"/>
    </source>
</evidence>
<dbReference type="GO" id="GO:0004674">
    <property type="term" value="F:protein serine/threonine kinase activity"/>
    <property type="evidence" value="ECO:0007669"/>
    <property type="project" value="UniProtKB-EC"/>
</dbReference>
<sequence length="632" mass="71708">MSNLHSFAHGEPRPTAAQEFELREYRLHEQIGQDELALIYRATHQTLNRPVYVFLLRRHDWIANSRFQLAARLAASLSHSHLLPVIDAGHDEHYGDYMVMPYIAGRSLNEILQEGPPDLTLAVRIITQIAAVLDYLHEQQVVHRDVQPANILVTPEGNAYLTNLSLAAVPDAPLDWSMLSEADYLTPYSAPELKLAQAEAHASLDIYSLGAIAYHLLSGELPPTGMIVELDLSNKPPAFMLAERVLLRMLSPQPNLRFSTASAAANALRLALRPLLDQDTIDMEESRWEDCAEWFENPLELALSSELANLAEQFNDFLTEARKRADTFHRRDYLRKWLNRWSRQKPFRRSSLGQLIEFELIASYNIYFYALKVLYEQRSPPQLRSRPMRNDERPVAERTLDVWATPLPVHRDFTSEPGGEMILPGSRRFFTCTGCQGSGQVVCPQCQGKGVIKPKARRGEPNPVEQPCDRCKGYQRVRCETCDGNGNLVEEKFFTWSRWVVELENDDDSEDLSQQVQRLLKQQAREIYESEIDLYDSRWHSVGPLSRLIEEAIAQAGAHGRPIQAKLTIRGVMMTEISGMLDDQECRLYVIGSGENEKLVSTVSLLNLERLALVVVAVLFLIVVAITAIMLL</sequence>
<evidence type="ECO:0000256" key="5">
    <source>
        <dbReference type="ARBA" id="ARBA00022840"/>
    </source>
</evidence>
<proteinExistence type="predicted"/>
<keyword evidence="5" id="KW-0067">ATP-binding</keyword>
<dbReference type="EC" id="2.7.11.1" evidence="1"/>
<name>A0A2J6WWN4_9CHLR</name>
<evidence type="ECO:0000259" key="7">
    <source>
        <dbReference type="PROSITE" id="PS50011"/>
    </source>
</evidence>
<keyword evidence="3" id="KW-0547">Nucleotide-binding</keyword>
<dbReference type="CDD" id="cd14014">
    <property type="entry name" value="STKc_PknB_like"/>
    <property type="match status" value="1"/>
</dbReference>
<keyword evidence="6" id="KW-0812">Transmembrane</keyword>
<dbReference type="Pfam" id="PF00069">
    <property type="entry name" value="Pkinase"/>
    <property type="match status" value="1"/>
</dbReference>
<dbReference type="Gene3D" id="1.10.510.10">
    <property type="entry name" value="Transferase(Phosphotransferase) domain 1"/>
    <property type="match status" value="1"/>
</dbReference>
<dbReference type="InterPro" id="IPR011009">
    <property type="entry name" value="Kinase-like_dom_sf"/>
</dbReference>
<keyword evidence="6" id="KW-1133">Transmembrane helix</keyword>
<keyword evidence="6" id="KW-0472">Membrane</keyword>
<comment type="caution">
    <text evidence="8">The sequence shown here is derived from an EMBL/GenBank/DDBJ whole genome shotgun (WGS) entry which is preliminary data.</text>
</comment>
<protein>
    <recommendedName>
        <fullName evidence="1">non-specific serine/threonine protein kinase</fullName>
        <ecNumber evidence="1">2.7.11.1</ecNumber>
    </recommendedName>
</protein>